<dbReference type="GO" id="GO:0016787">
    <property type="term" value="F:hydrolase activity"/>
    <property type="evidence" value="ECO:0007669"/>
    <property type="project" value="UniProtKB-KW"/>
</dbReference>
<comment type="caution">
    <text evidence="2">The sequence shown here is derived from an EMBL/GenBank/DDBJ whole genome shotgun (WGS) entry which is preliminary data.</text>
</comment>
<dbReference type="EMBL" id="QRUK01000032">
    <property type="protein sequence ID" value="RGR55822.1"/>
    <property type="molecule type" value="Genomic_DNA"/>
</dbReference>
<dbReference type="InterPro" id="IPR050855">
    <property type="entry name" value="NDM-1-like"/>
</dbReference>
<dbReference type="AlphaFoldDB" id="A0A412EXP6"/>
<proteinExistence type="predicted"/>
<dbReference type="Pfam" id="PF00753">
    <property type="entry name" value="Lactamase_B"/>
    <property type="match status" value="1"/>
</dbReference>
<evidence type="ECO:0000313" key="2">
    <source>
        <dbReference type="EMBL" id="RGR55822.1"/>
    </source>
</evidence>
<dbReference type="CDD" id="cd06262">
    <property type="entry name" value="metallo-hydrolase-like_MBL-fold"/>
    <property type="match status" value="1"/>
</dbReference>
<dbReference type="PANTHER" id="PTHR42951:SF4">
    <property type="entry name" value="ACYL-COENZYME A THIOESTERASE MBLAC2"/>
    <property type="match status" value="1"/>
</dbReference>
<evidence type="ECO:0000313" key="4">
    <source>
        <dbReference type="Proteomes" id="UP000283325"/>
    </source>
</evidence>
<accession>A0A412EXP6</accession>
<sequence>MHDQMRLTEDIYLVGSAEFGLSNAYDCHVYLLDGGEEATLIDCGVGYDTGQIIRNIEKYIDIEKVKKVYLTHLHADHCGGGRDLQELGIEIVAPRNEWEDMQAHPDEVREAYEISRNSGCYPEGKEFIFPNPDVYVTDGEELKVGKYTLRCIELRGHSAGLMAYFLDDGKRKILFSGDYVFVNGLVGLLNCPGCDLSLYRKDIKKLKGLEADILLPGHRMVVMDRAQEHIDKAIYHMSRAFIPPSF</sequence>
<dbReference type="EMBL" id="QRPD01000006">
    <property type="protein sequence ID" value="RHL87832.1"/>
    <property type="molecule type" value="Genomic_DNA"/>
</dbReference>
<feature type="domain" description="Metallo-beta-lactamase" evidence="1">
    <location>
        <begin position="26"/>
        <end position="218"/>
    </location>
</feature>
<evidence type="ECO:0000313" key="3">
    <source>
        <dbReference type="EMBL" id="RHL87832.1"/>
    </source>
</evidence>
<dbReference type="SUPFAM" id="SSF56281">
    <property type="entry name" value="Metallo-hydrolase/oxidoreductase"/>
    <property type="match status" value="1"/>
</dbReference>
<dbReference type="SMART" id="SM00849">
    <property type="entry name" value="Lactamase_B"/>
    <property type="match status" value="1"/>
</dbReference>
<dbReference type="PANTHER" id="PTHR42951">
    <property type="entry name" value="METALLO-BETA-LACTAMASE DOMAIN-CONTAINING"/>
    <property type="match status" value="1"/>
</dbReference>
<dbReference type="InterPro" id="IPR001279">
    <property type="entry name" value="Metallo-B-lactamas"/>
</dbReference>
<gene>
    <name evidence="2" type="ORF">DWY33_13405</name>
    <name evidence="3" type="ORF">DWZ98_08125</name>
</gene>
<keyword evidence="2" id="KW-0378">Hydrolase</keyword>
<organism evidence="2 5">
    <name type="scientific">Dorea formicigenerans</name>
    <dbReference type="NCBI Taxonomy" id="39486"/>
    <lineage>
        <taxon>Bacteria</taxon>
        <taxon>Bacillati</taxon>
        <taxon>Bacillota</taxon>
        <taxon>Clostridia</taxon>
        <taxon>Lachnospirales</taxon>
        <taxon>Lachnospiraceae</taxon>
        <taxon>Dorea</taxon>
    </lineage>
</organism>
<evidence type="ECO:0000259" key="1">
    <source>
        <dbReference type="SMART" id="SM00849"/>
    </source>
</evidence>
<name>A0A412EXP6_9FIRM</name>
<dbReference type="InterPro" id="IPR036866">
    <property type="entry name" value="RibonucZ/Hydroxyglut_hydro"/>
</dbReference>
<dbReference type="Proteomes" id="UP000283325">
    <property type="component" value="Unassembled WGS sequence"/>
</dbReference>
<evidence type="ECO:0000313" key="5">
    <source>
        <dbReference type="Proteomes" id="UP000283652"/>
    </source>
</evidence>
<dbReference type="Gene3D" id="3.60.15.10">
    <property type="entry name" value="Ribonuclease Z/Hydroxyacylglutathione hydrolase-like"/>
    <property type="match status" value="1"/>
</dbReference>
<protein>
    <submittedName>
        <fullName evidence="2">MBL fold metallo-hydrolase</fullName>
    </submittedName>
</protein>
<dbReference type="Proteomes" id="UP000283652">
    <property type="component" value="Unassembled WGS sequence"/>
</dbReference>
<reference evidence="4 5" key="1">
    <citation type="submission" date="2018-08" db="EMBL/GenBank/DDBJ databases">
        <title>A genome reference for cultivated species of the human gut microbiota.</title>
        <authorList>
            <person name="Zou Y."/>
            <person name="Xue W."/>
            <person name="Luo G."/>
        </authorList>
    </citation>
    <scope>NUCLEOTIDE SEQUENCE [LARGE SCALE GENOMIC DNA]</scope>
    <source>
        <strain evidence="2 5">AF25-11</strain>
        <strain evidence="3 4">AF36-1BH</strain>
    </source>
</reference>